<comment type="caution">
    <text evidence="2">The sequence shown here is derived from an EMBL/GenBank/DDBJ whole genome shotgun (WGS) entry which is preliminary data.</text>
</comment>
<reference evidence="2" key="1">
    <citation type="submission" date="2019-08" db="EMBL/GenBank/DDBJ databases">
        <authorList>
            <person name="Kucharzyk K."/>
            <person name="Murdoch R.W."/>
            <person name="Higgins S."/>
            <person name="Loffler F."/>
        </authorList>
    </citation>
    <scope>NUCLEOTIDE SEQUENCE</scope>
</reference>
<organism evidence="2">
    <name type="scientific">bioreactor metagenome</name>
    <dbReference type="NCBI Taxonomy" id="1076179"/>
    <lineage>
        <taxon>unclassified sequences</taxon>
        <taxon>metagenomes</taxon>
        <taxon>ecological metagenomes</taxon>
    </lineage>
</organism>
<evidence type="ECO:0000313" key="2">
    <source>
        <dbReference type="EMBL" id="MPM40129.1"/>
    </source>
</evidence>
<sequence length="54" mass="6162">MAIKVIDYKAAYEELTTKYEEERAKYNTRLTRKACAVVGIVSFILGFLAKAKVF</sequence>
<keyword evidence="1" id="KW-1133">Transmembrane helix</keyword>
<name>A0A644ZH51_9ZZZZ</name>
<protein>
    <submittedName>
        <fullName evidence="2">Uncharacterized protein</fullName>
    </submittedName>
</protein>
<proteinExistence type="predicted"/>
<keyword evidence="1" id="KW-0472">Membrane</keyword>
<keyword evidence="1" id="KW-0812">Transmembrane</keyword>
<gene>
    <name evidence="2" type="ORF">SDC9_86767</name>
</gene>
<accession>A0A644ZH51</accession>
<evidence type="ECO:0000256" key="1">
    <source>
        <dbReference type="SAM" id="Phobius"/>
    </source>
</evidence>
<feature type="transmembrane region" description="Helical" evidence="1">
    <location>
        <begin position="30"/>
        <end position="49"/>
    </location>
</feature>
<dbReference type="EMBL" id="VSSQ01008887">
    <property type="protein sequence ID" value="MPM40129.1"/>
    <property type="molecule type" value="Genomic_DNA"/>
</dbReference>
<dbReference type="AlphaFoldDB" id="A0A644ZH51"/>